<keyword evidence="3" id="KW-1185">Reference proteome</keyword>
<sequence length="346" mass="39857">MLNLIHQNPMYRGFRMKQKGPQINHLSFADDVIIFTSTDRHSMKIIMNTLKEYEHTSDQLINKEKSHFMIPSNTSQNIIDSIQEVTGFSKKDSPITYLGCPLYIGRQRIIYYSHLVEKVSKKICGWQGKILSFGGKITLIKHVLQSMPIHTMSAISPPNTTIKYIEPRQEKKYHWASMKTMSLPYAEGGLGIRRLTDICTALQYKQWWNFRARTSLWGQFLKAKYCQRANPVAKKIHTGQSLMWRYMMKNKSIVEENITWKINSGNCSFWWDDWLGKGALAYYTTNISSLNNATIAHFLINGKWNERKLRQQPGKSADTGKISKGSAASFGLRTYLSRCLFSYGGP</sequence>
<protein>
    <recommendedName>
        <fullName evidence="1">Reverse transcriptase domain-containing protein</fullName>
    </recommendedName>
</protein>
<evidence type="ECO:0000313" key="2">
    <source>
        <dbReference type="EMBL" id="KAK4731471.1"/>
    </source>
</evidence>
<dbReference type="PANTHER" id="PTHR33116">
    <property type="entry name" value="REVERSE TRANSCRIPTASE ZINC-BINDING DOMAIN-CONTAINING PROTEIN-RELATED-RELATED"/>
    <property type="match status" value="1"/>
</dbReference>
<dbReference type="PANTHER" id="PTHR33116:SF82">
    <property type="entry name" value="RNASE H FAMILY PROTEIN"/>
    <property type="match status" value="1"/>
</dbReference>
<dbReference type="EMBL" id="JAWPEI010000003">
    <property type="protein sequence ID" value="KAK4731471.1"/>
    <property type="molecule type" value="Genomic_DNA"/>
</dbReference>
<evidence type="ECO:0000313" key="3">
    <source>
        <dbReference type="Proteomes" id="UP001311915"/>
    </source>
</evidence>
<gene>
    <name evidence="2" type="ORF">R3W88_024459</name>
</gene>
<proteinExistence type="predicted"/>
<comment type="caution">
    <text evidence="2">The sequence shown here is derived from an EMBL/GenBank/DDBJ whole genome shotgun (WGS) entry which is preliminary data.</text>
</comment>
<evidence type="ECO:0000259" key="1">
    <source>
        <dbReference type="Pfam" id="PF00078"/>
    </source>
</evidence>
<dbReference type="AlphaFoldDB" id="A0AAV9M0G4"/>
<organism evidence="2 3">
    <name type="scientific">Solanum pinnatisectum</name>
    <name type="common">tansyleaf nightshade</name>
    <dbReference type="NCBI Taxonomy" id="50273"/>
    <lineage>
        <taxon>Eukaryota</taxon>
        <taxon>Viridiplantae</taxon>
        <taxon>Streptophyta</taxon>
        <taxon>Embryophyta</taxon>
        <taxon>Tracheophyta</taxon>
        <taxon>Spermatophyta</taxon>
        <taxon>Magnoliopsida</taxon>
        <taxon>eudicotyledons</taxon>
        <taxon>Gunneridae</taxon>
        <taxon>Pentapetalae</taxon>
        <taxon>asterids</taxon>
        <taxon>lamiids</taxon>
        <taxon>Solanales</taxon>
        <taxon>Solanaceae</taxon>
        <taxon>Solanoideae</taxon>
        <taxon>Solaneae</taxon>
        <taxon>Solanum</taxon>
    </lineage>
</organism>
<dbReference type="InterPro" id="IPR000477">
    <property type="entry name" value="RT_dom"/>
</dbReference>
<name>A0AAV9M0G4_9SOLN</name>
<feature type="domain" description="Reverse transcriptase" evidence="1">
    <location>
        <begin position="10"/>
        <end position="101"/>
    </location>
</feature>
<dbReference type="Proteomes" id="UP001311915">
    <property type="component" value="Unassembled WGS sequence"/>
</dbReference>
<reference evidence="2 3" key="1">
    <citation type="submission" date="2023-10" db="EMBL/GenBank/DDBJ databases">
        <title>Genome-Wide Identification Analysis in wild type Solanum Pinnatisectum Reveals Some Genes Defensing Phytophthora Infestans.</title>
        <authorList>
            <person name="Sun C."/>
        </authorList>
    </citation>
    <scope>NUCLEOTIDE SEQUENCE [LARGE SCALE GENOMIC DNA]</scope>
    <source>
        <strain evidence="2">LQN</strain>
        <tissue evidence="2">Leaf</tissue>
    </source>
</reference>
<accession>A0AAV9M0G4</accession>
<dbReference type="Pfam" id="PF00078">
    <property type="entry name" value="RVT_1"/>
    <property type="match status" value="1"/>
</dbReference>